<evidence type="ECO:0000313" key="2">
    <source>
        <dbReference type="EMBL" id="TWD83217.1"/>
    </source>
</evidence>
<comment type="caution">
    <text evidence="2">The sequence shown here is derived from an EMBL/GenBank/DDBJ whole genome shotgun (WGS) entry which is preliminary data.</text>
</comment>
<evidence type="ECO:0000259" key="1">
    <source>
        <dbReference type="PROSITE" id="PS51729"/>
    </source>
</evidence>
<keyword evidence="3" id="KW-1185">Reference proteome</keyword>
<proteinExistence type="predicted"/>
<name>A0A561BWJ3_9ACTN</name>
<reference evidence="2 3" key="1">
    <citation type="submission" date="2019-06" db="EMBL/GenBank/DDBJ databases">
        <title>Sequencing the genomes of 1000 actinobacteria strains.</title>
        <authorList>
            <person name="Klenk H.-P."/>
        </authorList>
    </citation>
    <scope>NUCLEOTIDE SEQUENCE [LARGE SCALE GENOMIC DNA]</scope>
    <source>
        <strain evidence="2 3">DSM 24683</strain>
    </source>
</reference>
<dbReference type="AlphaFoldDB" id="A0A561BWJ3"/>
<dbReference type="SUPFAM" id="SSF55729">
    <property type="entry name" value="Acyl-CoA N-acyltransferases (Nat)"/>
    <property type="match status" value="1"/>
</dbReference>
<dbReference type="PANTHER" id="PTHR31435">
    <property type="entry name" value="PROTEIN NATD1"/>
    <property type="match status" value="1"/>
</dbReference>
<dbReference type="InterPro" id="IPR045057">
    <property type="entry name" value="Gcn5-rel_NAT"/>
</dbReference>
<dbReference type="PANTHER" id="PTHR31435:SF10">
    <property type="entry name" value="BSR4717 PROTEIN"/>
    <property type="match status" value="1"/>
</dbReference>
<dbReference type="EMBL" id="VIVK01000001">
    <property type="protein sequence ID" value="TWD83217.1"/>
    <property type="molecule type" value="Genomic_DNA"/>
</dbReference>
<dbReference type="CDD" id="cd04301">
    <property type="entry name" value="NAT_SF"/>
    <property type="match status" value="1"/>
</dbReference>
<gene>
    <name evidence="2" type="ORF">FB561_4377</name>
</gene>
<dbReference type="OrthoDB" id="5405911at2"/>
<dbReference type="InterPro" id="IPR016181">
    <property type="entry name" value="Acyl_CoA_acyltransferase"/>
</dbReference>
<dbReference type="RefSeq" id="WP_145809576.1">
    <property type="nucleotide sequence ID" value="NZ_VIVK01000001.1"/>
</dbReference>
<feature type="domain" description="N-acetyltransferase" evidence="1">
    <location>
        <begin position="9"/>
        <end position="96"/>
    </location>
</feature>
<sequence length="110" mass="12078">MSTNDVTVTNNAARQRYEAVTGSATVAGFVDYQETSQLVVLAHTEVDPAFEGRGIGSTLARAALDDIRERGLRALVICPFIVGWLRNHPEYRDLLYNAPRSAAGDQRQQS</sequence>
<dbReference type="InterPro" id="IPR031165">
    <property type="entry name" value="GNAT_YJDJ"/>
</dbReference>
<dbReference type="PROSITE" id="PS51729">
    <property type="entry name" value="GNAT_YJDJ"/>
    <property type="match status" value="1"/>
</dbReference>
<organism evidence="2 3">
    <name type="scientific">Kribbella amoyensis</name>
    <dbReference type="NCBI Taxonomy" id="996641"/>
    <lineage>
        <taxon>Bacteria</taxon>
        <taxon>Bacillati</taxon>
        <taxon>Actinomycetota</taxon>
        <taxon>Actinomycetes</taxon>
        <taxon>Propionibacteriales</taxon>
        <taxon>Kribbellaceae</taxon>
        <taxon>Kribbella</taxon>
    </lineage>
</organism>
<dbReference type="Proteomes" id="UP000318380">
    <property type="component" value="Unassembled WGS sequence"/>
</dbReference>
<accession>A0A561BWJ3</accession>
<evidence type="ECO:0000313" key="3">
    <source>
        <dbReference type="Proteomes" id="UP000318380"/>
    </source>
</evidence>
<protein>
    <recommendedName>
        <fullName evidence="1">N-acetyltransferase domain-containing protein</fullName>
    </recommendedName>
</protein>
<dbReference type="Gene3D" id="3.40.630.30">
    <property type="match status" value="1"/>
</dbReference>
<dbReference type="Pfam" id="PF14542">
    <property type="entry name" value="Acetyltransf_CG"/>
    <property type="match status" value="1"/>
</dbReference>